<keyword evidence="4" id="KW-1185">Reference proteome</keyword>
<comment type="caution">
    <text evidence="3">The sequence shown here is derived from an EMBL/GenBank/DDBJ whole genome shotgun (WGS) entry which is preliminary data.</text>
</comment>
<proteinExistence type="predicted"/>
<dbReference type="RefSeq" id="WP_213985607.1">
    <property type="nucleotide sequence ID" value="NZ_JAFMNX010000003.1"/>
</dbReference>
<evidence type="ECO:0000313" key="3">
    <source>
        <dbReference type="EMBL" id="MBS9721884.1"/>
    </source>
</evidence>
<dbReference type="Pfam" id="PF13439">
    <property type="entry name" value="Glyco_transf_4"/>
    <property type="match status" value="1"/>
</dbReference>
<dbReference type="PANTHER" id="PTHR46401">
    <property type="entry name" value="GLYCOSYLTRANSFERASE WBBK-RELATED"/>
    <property type="match status" value="1"/>
</dbReference>
<gene>
    <name evidence="3" type="ORF">JYU29_14430</name>
</gene>
<dbReference type="Proteomes" id="UP001297272">
    <property type="component" value="Unassembled WGS sequence"/>
</dbReference>
<dbReference type="SUPFAM" id="SSF53756">
    <property type="entry name" value="UDP-Glycosyltransferase/glycogen phosphorylase"/>
    <property type="match status" value="1"/>
</dbReference>
<dbReference type="EMBL" id="JAFMNX010000003">
    <property type="protein sequence ID" value="MBS9721884.1"/>
    <property type="molecule type" value="Genomic_DNA"/>
</dbReference>
<feature type="domain" description="Glycosyl transferase family 1" evidence="1">
    <location>
        <begin position="230"/>
        <end position="323"/>
    </location>
</feature>
<dbReference type="InterPro" id="IPR028098">
    <property type="entry name" value="Glyco_trans_4-like_N"/>
</dbReference>
<organism evidence="3 4">
    <name type="scientific">Tianweitania aestuarii</name>
    <dbReference type="NCBI Taxonomy" id="2814886"/>
    <lineage>
        <taxon>Bacteria</taxon>
        <taxon>Pseudomonadati</taxon>
        <taxon>Pseudomonadota</taxon>
        <taxon>Alphaproteobacteria</taxon>
        <taxon>Hyphomicrobiales</taxon>
        <taxon>Phyllobacteriaceae</taxon>
        <taxon>Tianweitania</taxon>
    </lineage>
</organism>
<evidence type="ECO:0000259" key="2">
    <source>
        <dbReference type="Pfam" id="PF13439"/>
    </source>
</evidence>
<accession>A0ABS5RXW7</accession>
<name>A0ABS5RXW7_9HYPH</name>
<reference evidence="3 4" key="1">
    <citation type="submission" date="2021-03" db="EMBL/GenBank/DDBJ databases">
        <title>Tianweitania aestuarii sp. nov., isolated from a tidal flat.</title>
        <authorList>
            <person name="Park S."/>
            <person name="Yoon J.-H."/>
        </authorList>
    </citation>
    <scope>NUCLEOTIDE SEQUENCE [LARGE SCALE GENOMIC DNA]</scope>
    <source>
        <strain evidence="3 4">BSSL-BM11</strain>
    </source>
</reference>
<dbReference type="CDD" id="cd03801">
    <property type="entry name" value="GT4_PimA-like"/>
    <property type="match status" value="1"/>
</dbReference>
<evidence type="ECO:0000313" key="4">
    <source>
        <dbReference type="Proteomes" id="UP001297272"/>
    </source>
</evidence>
<dbReference type="PANTHER" id="PTHR46401:SF8">
    <property type="entry name" value="BLL6006 PROTEIN"/>
    <property type="match status" value="1"/>
</dbReference>
<dbReference type="Pfam" id="PF00534">
    <property type="entry name" value="Glycos_transf_1"/>
    <property type="match status" value="1"/>
</dbReference>
<dbReference type="Gene3D" id="3.40.50.2000">
    <property type="entry name" value="Glycogen Phosphorylase B"/>
    <property type="match status" value="2"/>
</dbReference>
<dbReference type="InterPro" id="IPR001296">
    <property type="entry name" value="Glyco_trans_1"/>
</dbReference>
<sequence>MTVDAVGGVWRYAMDLAAGLQASGVHFIFVGLGPNPSPAQRSEAERWGKLIWEDAQLDWLAEGPQDLADLPALLERLVGEEGVDLLHLNAPSQACGLKLDCPIVAMSHSCVVTWMHAVRGQEVPAQWSWQKRLNREGFDAADVVLAPSRSHADALEQCYGPIDALSVVYNASQAGAEIAQRQPFVFAAGRWWDEGKNGAVLDDVAGQVEWPVQLAGALKGPNGQQINLQQADHLGVLPTAQIQELMKAAGIFVSPSLYEPFGLAPLEAACTATPLVLADIPTYRELWDGAALFASPRDPASFVEALQTLIASETLRRDMGRKALDRAKRYSLQAQAQAMLQIYDAVCVAAEPRLVLSS</sequence>
<evidence type="ECO:0000259" key="1">
    <source>
        <dbReference type="Pfam" id="PF00534"/>
    </source>
</evidence>
<protein>
    <submittedName>
        <fullName evidence="3">Glycosyltransferase family 4 protein</fullName>
    </submittedName>
</protein>
<feature type="domain" description="Glycosyltransferase subfamily 4-like N-terminal" evidence="2">
    <location>
        <begin position="6"/>
        <end position="170"/>
    </location>
</feature>